<dbReference type="GO" id="GO:0003700">
    <property type="term" value="F:DNA-binding transcription factor activity"/>
    <property type="evidence" value="ECO:0007669"/>
    <property type="project" value="InterPro"/>
</dbReference>
<keyword evidence="1" id="KW-0238">DNA-binding</keyword>
<dbReference type="InterPro" id="IPR047057">
    <property type="entry name" value="MerR_fam"/>
</dbReference>
<dbReference type="PRINTS" id="PR00040">
    <property type="entry name" value="HTHMERR"/>
</dbReference>
<organism evidence="3 4">
    <name type="scientific">Carnobacterium maltaromaticum</name>
    <name type="common">Carnobacterium piscicola</name>
    <dbReference type="NCBI Taxonomy" id="2751"/>
    <lineage>
        <taxon>Bacteria</taxon>
        <taxon>Bacillati</taxon>
        <taxon>Bacillota</taxon>
        <taxon>Bacilli</taxon>
        <taxon>Lactobacillales</taxon>
        <taxon>Carnobacteriaceae</taxon>
        <taxon>Carnobacterium</taxon>
    </lineage>
</organism>
<dbReference type="SUPFAM" id="SSF46955">
    <property type="entry name" value="Putative DNA-binding domain"/>
    <property type="match status" value="1"/>
</dbReference>
<dbReference type="GeneID" id="83605557"/>
<evidence type="ECO:0000313" key="3">
    <source>
        <dbReference type="EMBL" id="MDZ5758400.1"/>
    </source>
</evidence>
<protein>
    <submittedName>
        <fullName evidence="3">MerR family transcriptional regulator</fullName>
    </submittedName>
</protein>
<comment type="caution">
    <text evidence="3">The sequence shown here is derived from an EMBL/GenBank/DDBJ whole genome shotgun (WGS) entry which is preliminary data.</text>
</comment>
<sequence>MYTIKGLAQEVLLPISTIRYYERVGLIQPKRSENNYRCFDEVDSLKIKYIKVMKHAGFSIDEMKQFIQLLDVPSTPNCSLLSDQLITEKERQITQRIKQDQLLLGLLNSLKPNIIAANYAENEKALVQQVTAIYQDIVEEEERIK</sequence>
<dbReference type="Proteomes" id="UP001290462">
    <property type="component" value="Unassembled WGS sequence"/>
</dbReference>
<dbReference type="EMBL" id="JAVBVO010000003">
    <property type="protein sequence ID" value="MDZ5758400.1"/>
    <property type="molecule type" value="Genomic_DNA"/>
</dbReference>
<dbReference type="SMART" id="SM00422">
    <property type="entry name" value="HTH_MERR"/>
    <property type="match status" value="1"/>
</dbReference>
<dbReference type="RefSeq" id="WP_010050830.1">
    <property type="nucleotide sequence ID" value="NZ_BJOJ01000014.1"/>
</dbReference>
<reference evidence="3" key="1">
    <citation type="submission" date="2023-08" db="EMBL/GenBank/DDBJ databases">
        <title>Genomic characterization of piscicolin 126 produced by Carnobacterium maltaromaticum CM22 strain isolated from salmon (Salmo salar).</title>
        <authorList>
            <person name="Gonzalez-Gragera E."/>
            <person name="Garcia-Lopez J.D."/>
            <person name="Teso-Perez C."/>
            <person name="Gimenez-Hernandez I."/>
            <person name="Peralta-Sanchez J.M."/>
            <person name="Valdivia E."/>
            <person name="Montalban-Lopez M."/>
            <person name="Martin-Platero A.M."/>
            <person name="Banos A."/>
            <person name="Martinez-Bueno M."/>
        </authorList>
    </citation>
    <scope>NUCLEOTIDE SEQUENCE</scope>
    <source>
        <strain evidence="3">CM22</strain>
    </source>
</reference>
<proteinExistence type="predicted"/>
<evidence type="ECO:0000259" key="2">
    <source>
        <dbReference type="PROSITE" id="PS50937"/>
    </source>
</evidence>
<evidence type="ECO:0000313" key="4">
    <source>
        <dbReference type="Proteomes" id="UP001290462"/>
    </source>
</evidence>
<dbReference type="PROSITE" id="PS50937">
    <property type="entry name" value="HTH_MERR_2"/>
    <property type="match status" value="1"/>
</dbReference>
<dbReference type="CDD" id="cd00592">
    <property type="entry name" value="HTH_MerR-like"/>
    <property type="match status" value="1"/>
</dbReference>
<evidence type="ECO:0000256" key="1">
    <source>
        <dbReference type="ARBA" id="ARBA00023125"/>
    </source>
</evidence>
<accession>A0AAW9JXN0</accession>
<dbReference type="AlphaFoldDB" id="A0AAW9JXN0"/>
<dbReference type="GO" id="GO:0003677">
    <property type="term" value="F:DNA binding"/>
    <property type="evidence" value="ECO:0007669"/>
    <property type="project" value="UniProtKB-KW"/>
</dbReference>
<dbReference type="PANTHER" id="PTHR30204:SF97">
    <property type="entry name" value="MERR FAMILY REGULATORY PROTEIN"/>
    <property type="match status" value="1"/>
</dbReference>
<dbReference type="Gene3D" id="1.10.1660.10">
    <property type="match status" value="1"/>
</dbReference>
<name>A0AAW9JXN0_CARML</name>
<dbReference type="PANTHER" id="PTHR30204">
    <property type="entry name" value="REDOX-CYCLING DRUG-SENSING TRANSCRIPTIONAL ACTIVATOR SOXR"/>
    <property type="match status" value="1"/>
</dbReference>
<dbReference type="InterPro" id="IPR000551">
    <property type="entry name" value="MerR-type_HTH_dom"/>
</dbReference>
<dbReference type="InterPro" id="IPR009061">
    <property type="entry name" value="DNA-bd_dom_put_sf"/>
</dbReference>
<feature type="domain" description="HTH merR-type" evidence="2">
    <location>
        <begin position="1"/>
        <end position="69"/>
    </location>
</feature>
<gene>
    <name evidence="3" type="ORF">RAK27_06960</name>
</gene>
<dbReference type="Pfam" id="PF13411">
    <property type="entry name" value="MerR_1"/>
    <property type="match status" value="1"/>
</dbReference>